<sequence>MRISLPPEVYGEVSSYIALTPCHAQNEPCSNMDISSQKLETGQIKPKTVSGMISFWNSMSNDMDMDVTPPPTEYGKKYALVMEWGFHGLKESTKYHGHVFIYPGQ</sequence>
<gene>
    <name evidence="1" type="ORF">BASA50_007867</name>
</gene>
<dbReference type="EMBL" id="JAFCIX010000371">
    <property type="protein sequence ID" value="KAH6592816.1"/>
    <property type="molecule type" value="Genomic_DNA"/>
</dbReference>
<keyword evidence="2" id="KW-1185">Reference proteome</keyword>
<evidence type="ECO:0000313" key="1">
    <source>
        <dbReference type="EMBL" id="KAH6592816.1"/>
    </source>
</evidence>
<organism evidence="1 2">
    <name type="scientific">Batrachochytrium salamandrivorans</name>
    <dbReference type="NCBI Taxonomy" id="1357716"/>
    <lineage>
        <taxon>Eukaryota</taxon>
        <taxon>Fungi</taxon>
        <taxon>Fungi incertae sedis</taxon>
        <taxon>Chytridiomycota</taxon>
        <taxon>Chytridiomycota incertae sedis</taxon>
        <taxon>Chytridiomycetes</taxon>
        <taxon>Rhizophydiales</taxon>
        <taxon>Rhizophydiales incertae sedis</taxon>
        <taxon>Batrachochytrium</taxon>
    </lineage>
</organism>
<name>A0ABQ8F5X7_9FUNG</name>
<proteinExistence type="predicted"/>
<comment type="caution">
    <text evidence="1">The sequence shown here is derived from an EMBL/GenBank/DDBJ whole genome shotgun (WGS) entry which is preliminary data.</text>
</comment>
<protein>
    <submittedName>
        <fullName evidence="1">Uncharacterized protein</fullName>
    </submittedName>
</protein>
<dbReference type="Proteomes" id="UP001648503">
    <property type="component" value="Unassembled WGS sequence"/>
</dbReference>
<evidence type="ECO:0000313" key="2">
    <source>
        <dbReference type="Proteomes" id="UP001648503"/>
    </source>
</evidence>
<reference evidence="1 2" key="1">
    <citation type="submission" date="2021-02" db="EMBL/GenBank/DDBJ databases">
        <title>Variation within the Batrachochytrium salamandrivorans European outbreak.</title>
        <authorList>
            <person name="Kelly M."/>
            <person name="Pasmans F."/>
            <person name="Shea T.P."/>
            <person name="Munoz J.F."/>
            <person name="Carranza S."/>
            <person name="Cuomo C.A."/>
            <person name="Martel A."/>
        </authorList>
    </citation>
    <scope>NUCLEOTIDE SEQUENCE [LARGE SCALE GENOMIC DNA]</scope>
    <source>
        <strain evidence="1 2">AMFP18/2</strain>
    </source>
</reference>
<accession>A0ABQ8F5X7</accession>